<comment type="catalytic activity">
    <reaction evidence="1 9">
        <text>Transfers a segment of a (1-&gt;4)-alpha-D-glucan to a new position in an acceptor, which may be glucose or a (1-&gt;4)-alpha-D-glucan.</text>
        <dbReference type="EC" id="2.4.1.25"/>
    </reaction>
</comment>
<evidence type="ECO:0000256" key="4">
    <source>
        <dbReference type="ARBA" id="ARBA00022676"/>
    </source>
</evidence>
<dbReference type="InterPro" id="IPR057724">
    <property type="entry name" value="TCTN1-3_N"/>
</dbReference>
<keyword evidence="5 9" id="KW-0808">Transferase</keyword>
<evidence type="ECO:0000313" key="13">
    <source>
        <dbReference type="Proteomes" id="UP000236333"/>
    </source>
</evidence>
<dbReference type="Gene3D" id="3.20.20.80">
    <property type="entry name" value="Glycosidases"/>
    <property type="match status" value="1"/>
</dbReference>
<dbReference type="AlphaFoldDB" id="A0A2J7ZWG9"/>
<reference evidence="12 13" key="1">
    <citation type="journal article" date="2017" name="Mol. Biol. Evol.">
        <title>The 4-celled Tetrabaena socialis nuclear genome reveals the essential components for genetic control of cell number at the origin of multicellularity in the volvocine lineage.</title>
        <authorList>
            <person name="Featherston J."/>
            <person name="Arakaki Y."/>
            <person name="Hanschen E.R."/>
            <person name="Ferris P.J."/>
            <person name="Michod R.E."/>
            <person name="Olson B.J.S.C."/>
            <person name="Nozaki H."/>
            <person name="Durand P.M."/>
        </authorList>
    </citation>
    <scope>NUCLEOTIDE SEQUENCE [LARGE SCALE GENOMIC DNA]</scope>
    <source>
        <strain evidence="12 13">NIES-571</strain>
    </source>
</reference>
<dbReference type="Proteomes" id="UP000236333">
    <property type="component" value="Unassembled WGS sequence"/>
</dbReference>
<evidence type="ECO:0000313" key="12">
    <source>
        <dbReference type="EMBL" id="PNH04623.1"/>
    </source>
</evidence>
<dbReference type="EC" id="2.4.1.25" evidence="3 9"/>
<dbReference type="NCBIfam" id="TIGR00217">
    <property type="entry name" value="malQ"/>
    <property type="match status" value="1"/>
</dbReference>
<dbReference type="PANTHER" id="PTHR32438:SF5">
    <property type="entry name" value="4-ALPHA-GLUCANOTRANSFERASE DPE1, CHLOROPLASTIC_AMYLOPLASTIC"/>
    <property type="match status" value="1"/>
</dbReference>
<proteinExistence type="inferred from homology"/>
<organism evidence="12 13">
    <name type="scientific">Tetrabaena socialis</name>
    <dbReference type="NCBI Taxonomy" id="47790"/>
    <lineage>
        <taxon>Eukaryota</taxon>
        <taxon>Viridiplantae</taxon>
        <taxon>Chlorophyta</taxon>
        <taxon>core chlorophytes</taxon>
        <taxon>Chlorophyceae</taxon>
        <taxon>CS clade</taxon>
        <taxon>Chlamydomonadales</taxon>
        <taxon>Tetrabaenaceae</taxon>
        <taxon>Tetrabaena</taxon>
    </lineage>
</organism>
<accession>A0A2J7ZWG9</accession>
<protein>
    <recommendedName>
        <fullName evidence="3 9">4-alpha-glucanotransferase</fullName>
        <ecNumber evidence="3 9">2.4.1.25</ecNumber>
    </recommendedName>
    <alternativeName>
        <fullName evidence="7 9">Amylomaltase</fullName>
    </alternativeName>
    <alternativeName>
        <fullName evidence="8 9">Disproportionating enzyme</fullName>
    </alternativeName>
</protein>
<evidence type="ECO:0000256" key="3">
    <source>
        <dbReference type="ARBA" id="ARBA00012560"/>
    </source>
</evidence>
<dbReference type="InterPro" id="IPR017853">
    <property type="entry name" value="GH"/>
</dbReference>
<dbReference type="EMBL" id="PGGS01000373">
    <property type="protein sequence ID" value="PNH04623.1"/>
    <property type="molecule type" value="Genomic_DNA"/>
</dbReference>
<dbReference type="OrthoDB" id="6123450at2759"/>
<dbReference type="GO" id="GO:0005975">
    <property type="term" value="P:carbohydrate metabolic process"/>
    <property type="evidence" value="ECO:0007669"/>
    <property type="project" value="InterPro"/>
</dbReference>
<comment type="caution">
    <text evidence="12">The sequence shown here is derived from an EMBL/GenBank/DDBJ whole genome shotgun (WGS) entry which is preliminary data.</text>
</comment>
<evidence type="ECO:0000259" key="11">
    <source>
        <dbReference type="Pfam" id="PF25752"/>
    </source>
</evidence>
<evidence type="ECO:0000256" key="9">
    <source>
        <dbReference type="RuleBase" id="RU361207"/>
    </source>
</evidence>
<dbReference type="InterPro" id="IPR003385">
    <property type="entry name" value="Glyco_hydro_77"/>
</dbReference>
<dbReference type="Pfam" id="PF02446">
    <property type="entry name" value="Glyco_hydro_77"/>
    <property type="match status" value="1"/>
</dbReference>
<sequence length="1110" mass="120848">MPMPGRPWPGLLLIAGLVLRATGQITTLQTFPLDWDNVVADPPSTRNLTANCRCDLQEGACDLGCCCDSQCPSGLNSLFTAEGVCLPEGSKQQTLTYCVPKDYVFKVNLPSSSDFYTITKDQAEVKFFSELLCIVTDSNPNLGEAYPDPPAGAVGDNANLAQCPATISPPAKITDYRFRSYVYVQQPNSTTSQPLTVPYPAFSSECNDQSVVGFLVSLPTGSREYYTTCQRDLTALNLSSVCTGSGLLTPQHYSGLRFLTGRGATVAAQPVTVINTQYLNPDTGVLRTVSNATSAYNATAGRCTNVVRYLNVTLYYTLQDDAAESTPGYIDTVELTFVVTDVATSGAAWLQQGVRVSWLPTELPQPIEVINSGNPGYITGFPLLAGLLATTSDGLVDKQAISRMVGGVPVAAPGVGGACSPTALSFVKYGANTTSTCSVSLTASQLKDFCTTQQDKPDKYVAFVLSSLYQSILNNTLYVGEWGDSDVNNINQWLQVAVSGYPFNPSIYSQADNACSGVIVGFDLQIVTGVAFSSNNLQQKVGRAPRRRTRGAFGGARRVPATHRRSVGASPVPALFGIGGPTPGDVLGKDYDKKTPSYDKGRRAGILLHPTSLPGAYGIGELGDEARRFVDWLGEAGMTVWQLLPLVPPDPMFYSPYSGTDANGGNPLVVSIAELVKDGLLTWAEAPATVPVANVDYPAVAAAKQPLLQIAARRLLHDAPFLPLKEEYLKYRKEHPWVEDSALFDVARNLPELSQLAWWEWPEPLRLRQPAALKEFREVHKEAIDEYIVIQYFFEKQWLAIRAYANSRGIKIIGDMPIYVGGHSADVWANRHLFELNDAGLPEQVSGVPPDAFSETGQLWGSPLYRWTAHKQEGYKWWSQRMARALQLYDECRIDHFRGFAGYWSVGAAEETAMNGAWRLGPGLELFTAMKKSLGAVPILAEDLGVITTDVVALREAIGAPGMVVVQFAWGGGPSNVHLPHNHYENCFVYPGTHDNETAVGWFRGSANEGDKAYIRSYLRTDGSDIAWDFIRSCMAAVPRTCVTMMQDVMRLDNTARMNTPGTAAGNWRWRMGDWGVYDRLKAETADLHQVAKDTNRLPPPAKKKAAEAA</sequence>
<evidence type="ECO:0000256" key="8">
    <source>
        <dbReference type="ARBA" id="ARBA00031501"/>
    </source>
</evidence>
<feature type="signal peptide" evidence="10">
    <location>
        <begin position="1"/>
        <end position="23"/>
    </location>
</feature>
<evidence type="ECO:0000256" key="6">
    <source>
        <dbReference type="ARBA" id="ARBA00023277"/>
    </source>
</evidence>
<evidence type="ECO:0000256" key="2">
    <source>
        <dbReference type="ARBA" id="ARBA00005684"/>
    </source>
</evidence>
<dbReference type="Pfam" id="PF25752">
    <property type="entry name" value="DUF1619_N"/>
    <property type="match status" value="1"/>
</dbReference>
<evidence type="ECO:0000256" key="5">
    <source>
        <dbReference type="ARBA" id="ARBA00022679"/>
    </source>
</evidence>
<dbReference type="SUPFAM" id="SSF51445">
    <property type="entry name" value="(Trans)glycosidases"/>
    <property type="match status" value="1"/>
</dbReference>
<gene>
    <name evidence="12" type="ORF">TSOC_009191</name>
</gene>
<keyword evidence="10" id="KW-0732">Signal</keyword>
<feature type="domain" description="Tectonic-1-3 N-terminal" evidence="11">
    <location>
        <begin position="49"/>
        <end position="136"/>
    </location>
</feature>
<evidence type="ECO:0000256" key="7">
    <source>
        <dbReference type="ARBA" id="ARBA00031423"/>
    </source>
</evidence>
<dbReference type="NCBIfam" id="NF011080">
    <property type="entry name" value="PRK14508.1-3"/>
    <property type="match status" value="1"/>
</dbReference>
<evidence type="ECO:0000256" key="10">
    <source>
        <dbReference type="SAM" id="SignalP"/>
    </source>
</evidence>
<dbReference type="PANTHER" id="PTHR32438">
    <property type="entry name" value="4-ALPHA-GLUCANOTRANSFERASE DPE1, CHLOROPLASTIC/AMYLOPLASTIC"/>
    <property type="match status" value="1"/>
</dbReference>
<keyword evidence="4 9" id="KW-0328">Glycosyltransferase</keyword>
<evidence type="ECO:0000256" key="1">
    <source>
        <dbReference type="ARBA" id="ARBA00000439"/>
    </source>
</evidence>
<name>A0A2J7ZWG9_9CHLO</name>
<comment type="similarity">
    <text evidence="2 9">Belongs to the disproportionating enzyme family.</text>
</comment>
<feature type="chain" id="PRO_5014377869" description="4-alpha-glucanotransferase" evidence="10">
    <location>
        <begin position="24"/>
        <end position="1110"/>
    </location>
</feature>
<dbReference type="GO" id="GO:0004134">
    <property type="term" value="F:4-alpha-glucanotransferase activity"/>
    <property type="evidence" value="ECO:0007669"/>
    <property type="project" value="UniProtKB-EC"/>
</dbReference>
<keyword evidence="6 9" id="KW-0119">Carbohydrate metabolism</keyword>
<keyword evidence="13" id="KW-1185">Reference proteome</keyword>